<dbReference type="AlphaFoldDB" id="V5Z6U6"/>
<name>V5Z6U6_9GAMM</name>
<feature type="signal peptide" evidence="1">
    <location>
        <begin position="1"/>
        <end position="22"/>
    </location>
</feature>
<dbReference type="Proteomes" id="UP000018217">
    <property type="component" value="Unassembled WGS sequence"/>
</dbReference>
<sequence length="717" mass="80086">MRKKTIALSVLAPLMASFQTFASSDGFGCLWGTAGCYLTSPPVLGITNDTRDNLLRLLSEKKHLALPLQPVPVDITRSRNYYFGAHDESPIAVPTTTDSTPTAVSSLKQLLTGMGLDYTPPATSQFDDEEAEDRHVSNSAETLSRFVNALLADNSLPPEQKRALAQARIALSEKPESRQKIEALNFPTDSAAGAFADYLLASSDFYQGNYPAAKKTFTRLQSSTQPWVAETASYMLMRTALNQSSQNANGEYGNFDVKKIDKNAAAEALTADRAYLAAKPEGLYALSAQGMLRRIYWYLEDWEPLAQLYEQALTQADSSDRLIALVAENDAKLQSKDQRGDTHFISAPDAPLLTFTQALRLMRINPCEQKLPCVDRPFLDSLEPLFSRSGHQRLWQYLNVMQAFRTGDYAGVIDKIQPITSLPSQDIVLFSEQVLYGDALMAQQQRDAARKHWSHLLTLSQDAEQQQFLQARLAAVLVQDNQAAQIFVPDSQVTSLRYRSLVLKTRAAPELLRQQVSAGPNNEERTIALHTLLVTDLTEARYTDWLQDKNLIRAIAHPVEAEAFDDVQVSHFNWSGEQAATGYSCPRLEDVVTRLGQNADDSHALNCLGEFFRTTAVAVSLWEETGGNGALDTVLKDDRPRGQPDRQHYYQQVILNNNAEPEDKSYALYRAVMCYAPSGYNGCGGDEVSKAQRKRWFNQLKSEYPGSKWAKKLKYYW</sequence>
<evidence type="ECO:0000256" key="1">
    <source>
        <dbReference type="SAM" id="SignalP"/>
    </source>
</evidence>
<evidence type="ECO:0000313" key="3">
    <source>
        <dbReference type="Proteomes" id="UP000018217"/>
    </source>
</evidence>
<keyword evidence="1" id="KW-0732">Signal</keyword>
<proteinExistence type="predicted"/>
<organism evidence="2 3">
    <name type="scientific">Erwinia piriflorinigrans CFBP 5888</name>
    <dbReference type="NCBI Taxonomy" id="1161919"/>
    <lineage>
        <taxon>Bacteria</taxon>
        <taxon>Pseudomonadati</taxon>
        <taxon>Pseudomonadota</taxon>
        <taxon>Gammaproteobacteria</taxon>
        <taxon>Enterobacterales</taxon>
        <taxon>Erwiniaceae</taxon>
        <taxon>Erwinia</taxon>
    </lineage>
</organism>
<evidence type="ECO:0000313" key="2">
    <source>
        <dbReference type="EMBL" id="CCG87041.1"/>
    </source>
</evidence>
<dbReference type="OrthoDB" id="5583261at2"/>
<feature type="chain" id="PRO_5004743267" description="Outer membrane assembly lipoprotein YfiO" evidence="1">
    <location>
        <begin position="23"/>
        <end position="717"/>
    </location>
</feature>
<reference evidence="2 3" key="1">
    <citation type="journal article" date="2013" name="Syst. Appl. Microbiol.">
        <title>Phylogenetic position and virulence apparatus of the pear flower necrosis pathogen Erwinia piriflorinigrans CFBP 5888T as assessed by comparative genomics.</title>
        <authorList>
            <person name="Smits T.H."/>
            <person name="Rezzonico F."/>
            <person name="Lopez M.M."/>
            <person name="Blom J."/>
            <person name="Goesmann A."/>
            <person name="Frey J.E."/>
            <person name="Duffy B."/>
        </authorList>
    </citation>
    <scope>NUCLEOTIDE SEQUENCE [LARGE SCALE GENOMIC DNA]</scope>
    <source>
        <strain evidence="3">CFBP5888</strain>
    </source>
</reference>
<protein>
    <recommendedName>
        <fullName evidence="4">Outer membrane assembly lipoprotein YfiO</fullName>
    </recommendedName>
</protein>
<dbReference type="EMBL" id="CAHS01000014">
    <property type="protein sequence ID" value="CCG87041.1"/>
    <property type="molecule type" value="Genomic_DNA"/>
</dbReference>
<comment type="caution">
    <text evidence="2">The sequence shown here is derived from an EMBL/GenBank/DDBJ whole genome shotgun (WGS) entry which is preliminary data.</text>
</comment>
<gene>
    <name evidence="2" type="ORF">EPIR_1676</name>
</gene>
<keyword evidence="3" id="KW-1185">Reference proteome</keyword>
<dbReference type="RefSeq" id="WP_023654839.1">
    <property type="nucleotide sequence ID" value="NZ_CAHS01000014.1"/>
</dbReference>
<evidence type="ECO:0008006" key="4">
    <source>
        <dbReference type="Google" id="ProtNLM"/>
    </source>
</evidence>
<dbReference type="STRING" id="1161919.EPIR_1676"/>
<accession>V5Z6U6</accession>